<dbReference type="PANTHER" id="PTHR43401">
    <property type="entry name" value="L-THREONINE 3-DEHYDROGENASE"/>
    <property type="match status" value="1"/>
</dbReference>
<dbReference type="GO" id="GO:0008270">
    <property type="term" value="F:zinc ion binding"/>
    <property type="evidence" value="ECO:0007669"/>
    <property type="project" value="InterPro"/>
</dbReference>
<keyword evidence="7" id="KW-1185">Reference proteome</keyword>
<dbReference type="InterPro" id="IPR020843">
    <property type="entry name" value="ER"/>
</dbReference>
<proteinExistence type="inferred from homology"/>
<dbReference type="GO" id="GO:0016616">
    <property type="term" value="F:oxidoreductase activity, acting on the CH-OH group of donors, NAD or NADP as acceptor"/>
    <property type="evidence" value="ECO:0007669"/>
    <property type="project" value="UniProtKB-ARBA"/>
</dbReference>
<dbReference type="Pfam" id="PF00107">
    <property type="entry name" value="ADH_zinc_N"/>
    <property type="match status" value="1"/>
</dbReference>
<dbReference type="PROSITE" id="PS00059">
    <property type="entry name" value="ADH_ZINC"/>
    <property type="match status" value="1"/>
</dbReference>
<evidence type="ECO:0000313" key="6">
    <source>
        <dbReference type="EMBL" id="PPQ36865.1"/>
    </source>
</evidence>
<dbReference type="Gene3D" id="3.40.50.720">
    <property type="entry name" value="NAD(P)-binding Rossmann-like Domain"/>
    <property type="match status" value="1"/>
</dbReference>
<dbReference type="InterPro" id="IPR036291">
    <property type="entry name" value="NAD(P)-bd_dom_sf"/>
</dbReference>
<comment type="cofactor">
    <cofactor evidence="4">
        <name>Zn(2+)</name>
        <dbReference type="ChEBI" id="CHEBI:29105"/>
    </cofactor>
</comment>
<evidence type="ECO:0000259" key="5">
    <source>
        <dbReference type="SMART" id="SM00829"/>
    </source>
</evidence>
<evidence type="ECO:0000256" key="1">
    <source>
        <dbReference type="ARBA" id="ARBA00022723"/>
    </source>
</evidence>
<evidence type="ECO:0000313" key="7">
    <source>
        <dbReference type="Proteomes" id="UP000239724"/>
    </source>
</evidence>
<dbReference type="SMART" id="SM00829">
    <property type="entry name" value="PKS_ER"/>
    <property type="match status" value="1"/>
</dbReference>
<comment type="caution">
    <text evidence="6">The sequence shown here is derived from an EMBL/GenBank/DDBJ whole genome shotgun (WGS) entry which is preliminary data.</text>
</comment>
<dbReference type="CDD" id="cd08239">
    <property type="entry name" value="THR_DH_like"/>
    <property type="match status" value="1"/>
</dbReference>
<organism evidence="6 7">
    <name type="scientific">Rhodopila globiformis</name>
    <name type="common">Rhodopseudomonas globiformis</name>
    <dbReference type="NCBI Taxonomy" id="1071"/>
    <lineage>
        <taxon>Bacteria</taxon>
        <taxon>Pseudomonadati</taxon>
        <taxon>Pseudomonadota</taxon>
        <taxon>Alphaproteobacteria</taxon>
        <taxon>Acetobacterales</taxon>
        <taxon>Acetobacteraceae</taxon>
        <taxon>Rhodopila</taxon>
    </lineage>
</organism>
<dbReference type="Pfam" id="PF08240">
    <property type="entry name" value="ADH_N"/>
    <property type="match status" value="1"/>
</dbReference>
<comment type="similarity">
    <text evidence="4">Belongs to the zinc-containing alcohol dehydrogenase family.</text>
</comment>
<dbReference type="RefSeq" id="WP_104517571.1">
    <property type="nucleotide sequence ID" value="NZ_NHRY01000053.1"/>
</dbReference>
<dbReference type="Proteomes" id="UP000239724">
    <property type="component" value="Unassembled WGS sequence"/>
</dbReference>
<dbReference type="SUPFAM" id="SSF51735">
    <property type="entry name" value="NAD(P)-binding Rossmann-fold domains"/>
    <property type="match status" value="1"/>
</dbReference>
<keyword evidence="3" id="KW-0560">Oxidoreductase</keyword>
<name>A0A2S6NM61_RHOGL</name>
<reference evidence="6 7" key="1">
    <citation type="journal article" date="2018" name="Arch. Microbiol.">
        <title>New insights into the metabolic potential of the phototrophic purple bacterium Rhodopila globiformis DSM 161(T) from its draft genome sequence and evidence for a vanadium-dependent nitrogenase.</title>
        <authorList>
            <person name="Imhoff J.F."/>
            <person name="Rahn T."/>
            <person name="Kunzel S."/>
            <person name="Neulinger S.C."/>
        </authorList>
    </citation>
    <scope>NUCLEOTIDE SEQUENCE [LARGE SCALE GENOMIC DNA]</scope>
    <source>
        <strain evidence="6 7">DSM 161</strain>
    </source>
</reference>
<evidence type="ECO:0000256" key="3">
    <source>
        <dbReference type="ARBA" id="ARBA00023002"/>
    </source>
</evidence>
<dbReference type="OrthoDB" id="9773078at2"/>
<dbReference type="InterPro" id="IPR011032">
    <property type="entry name" value="GroES-like_sf"/>
</dbReference>
<keyword evidence="2 4" id="KW-0862">Zinc</keyword>
<accession>A0A2S6NM61</accession>
<keyword evidence="1 4" id="KW-0479">Metal-binding</keyword>
<evidence type="ECO:0000256" key="4">
    <source>
        <dbReference type="RuleBase" id="RU361277"/>
    </source>
</evidence>
<dbReference type="AlphaFoldDB" id="A0A2S6NM61"/>
<feature type="domain" description="Enoyl reductase (ER)" evidence="5">
    <location>
        <begin position="8"/>
        <end position="348"/>
    </location>
</feature>
<gene>
    <name evidence="6" type="ORF">CCS01_04090</name>
</gene>
<protein>
    <submittedName>
        <fullName evidence="6">Iditol 2-dehydrogenase</fullName>
    </submittedName>
</protein>
<evidence type="ECO:0000256" key="2">
    <source>
        <dbReference type="ARBA" id="ARBA00022833"/>
    </source>
</evidence>
<dbReference type="InterPro" id="IPR013154">
    <property type="entry name" value="ADH-like_N"/>
</dbReference>
<dbReference type="InterPro" id="IPR013149">
    <property type="entry name" value="ADH-like_C"/>
</dbReference>
<dbReference type="InterPro" id="IPR002328">
    <property type="entry name" value="ADH_Zn_CS"/>
</dbReference>
<dbReference type="EMBL" id="NHRY01000053">
    <property type="protein sequence ID" value="PPQ36865.1"/>
    <property type="molecule type" value="Genomic_DNA"/>
</dbReference>
<dbReference type="PANTHER" id="PTHR43401:SF2">
    <property type="entry name" value="L-THREONINE 3-DEHYDROGENASE"/>
    <property type="match status" value="1"/>
</dbReference>
<dbReference type="SUPFAM" id="SSF50129">
    <property type="entry name" value="GroES-like"/>
    <property type="match status" value="1"/>
</dbReference>
<dbReference type="InterPro" id="IPR050129">
    <property type="entry name" value="Zn_alcohol_dh"/>
</dbReference>
<dbReference type="Gene3D" id="3.90.180.10">
    <property type="entry name" value="Medium-chain alcohol dehydrogenases, catalytic domain"/>
    <property type="match status" value="1"/>
</dbReference>
<sequence length="350" mass="37753">MQGVVFTGDRGLELMTFPDPTPGPGEVVVEMKASGMCGSDLHQYRRPRNQARNATGLPPNPNPTIVGHEPCGVVAAIGPDVLPAEAKIGQRVMVHHYQGCTQCSHCRSGWQQLCQEVPVKVYGNNAHGGHAKYLLVPANTLVPLRDELSFTAGAAISCGSGTAYGALRRMNTSGRDTIAIFGQGPVGLAATQFAKAMGARVIALDINAQRLARAKEFGADETVDPGSNDPVEAIRGLTHGKYADLTLDTSSNPDARLSAIRSTKVWGTMCFVGEGGDVHIDVSPHLLRRQLTLVASWTFSNIIQAECADFCIDRKIDVDRLFTHRWTLDQAEEAYKLFDRQSDGKGVFLI</sequence>